<feature type="region of interest" description="Disordered" evidence="1">
    <location>
        <begin position="365"/>
        <end position="529"/>
    </location>
</feature>
<feature type="region of interest" description="Disordered" evidence="1">
    <location>
        <begin position="245"/>
        <end position="284"/>
    </location>
</feature>
<feature type="compositionally biased region" description="Basic and acidic residues" evidence="1">
    <location>
        <begin position="500"/>
        <end position="513"/>
    </location>
</feature>
<feature type="region of interest" description="Disordered" evidence="1">
    <location>
        <begin position="556"/>
        <end position="590"/>
    </location>
</feature>
<dbReference type="SUPFAM" id="SSF54160">
    <property type="entry name" value="Chromo domain-like"/>
    <property type="match status" value="1"/>
</dbReference>
<organism evidence="2 3">
    <name type="scientific">Diacronema lutheri</name>
    <name type="common">Unicellular marine alga</name>
    <name type="synonym">Monochrysis lutheri</name>
    <dbReference type="NCBI Taxonomy" id="2081491"/>
    <lineage>
        <taxon>Eukaryota</taxon>
        <taxon>Haptista</taxon>
        <taxon>Haptophyta</taxon>
        <taxon>Pavlovophyceae</taxon>
        <taxon>Pavlovales</taxon>
        <taxon>Pavlovaceae</taxon>
        <taxon>Diacronema</taxon>
    </lineage>
</organism>
<evidence type="ECO:0000313" key="3">
    <source>
        <dbReference type="Proteomes" id="UP000751190"/>
    </source>
</evidence>
<comment type="caution">
    <text evidence="2">The sequence shown here is derived from an EMBL/GenBank/DDBJ whole genome shotgun (WGS) entry which is preliminary data.</text>
</comment>
<protein>
    <submittedName>
        <fullName evidence="2">Uncharacterized protein</fullName>
    </submittedName>
</protein>
<dbReference type="EMBL" id="JAGTXO010000011">
    <property type="protein sequence ID" value="KAG8465256.1"/>
    <property type="molecule type" value="Genomic_DNA"/>
</dbReference>
<gene>
    <name evidence="2" type="ORF">KFE25_012619</name>
</gene>
<accession>A0A8J5XHC6</accession>
<reference evidence="2" key="1">
    <citation type="submission" date="2021-05" db="EMBL/GenBank/DDBJ databases">
        <title>The genome of the haptophyte Pavlova lutheri (Diacronema luteri, Pavlovales) - a model for lipid biosynthesis in eukaryotic algae.</title>
        <authorList>
            <person name="Hulatt C.J."/>
            <person name="Posewitz M.C."/>
        </authorList>
    </citation>
    <scope>NUCLEOTIDE SEQUENCE</scope>
    <source>
        <strain evidence="2">NIVA-4/92</strain>
    </source>
</reference>
<dbReference type="Proteomes" id="UP000751190">
    <property type="component" value="Unassembled WGS sequence"/>
</dbReference>
<feature type="compositionally biased region" description="Acidic residues" evidence="1">
    <location>
        <begin position="452"/>
        <end position="498"/>
    </location>
</feature>
<dbReference type="InterPro" id="IPR016197">
    <property type="entry name" value="Chromo-like_dom_sf"/>
</dbReference>
<feature type="region of interest" description="Disordered" evidence="1">
    <location>
        <begin position="122"/>
        <end position="163"/>
    </location>
</feature>
<dbReference type="OrthoDB" id="4779276at2759"/>
<feature type="compositionally biased region" description="Low complexity" evidence="1">
    <location>
        <begin position="147"/>
        <end position="163"/>
    </location>
</feature>
<keyword evidence="3" id="KW-1185">Reference proteome</keyword>
<evidence type="ECO:0000313" key="2">
    <source>
        <dbReference type="EMBL" id="KAG8465256.1"/>
    </source>
</evidence>
<feature type="compositionally biased region" description="Low complexity" evidence="1">
    <location>
        <begin position="261"/>
        <end position="273"/>
    </location>
</feature>
<feature type="region of interest" description="Disordered" evidence="1">
    <location>
        <begin position="181"/>
        <end position="211"/>
    </location>
</feature>
<evidence type="ECO:0000256" key="1">
    <source>
        <dbReference type="SAM" id="MobiDB-lite"/>
    </source>
</evidence>
<name>A0A8J5XHC6_DIALT</name>
<sequence>MAEEEGRRSSERPWWVAELGLASEDGWPLLCEDTYGVWVPANVVAHDEQRRTIKVHYKGWAKRWEEHLPIRSSRIKTVVAPRSCALFPEVELPRDTPSLWVTVRLHPFPPFVPLTRSRKRSAQHIDAGPASPPALTVSARDRRLRRVSPPSTVAPGSPAGAAAGGAAAALLGTGALACAELSQSRSDPSPTDRIAQRTRAATAAEPRERAAAVTAAGTVTAAAAPAAAGAPVTLGASSPFRLTSAASRQLRTQADARRARPVAATAAPLAERPPQLRSASAGGRSVGFVSPRTLHAHHAAAVGGGCAGTSPAPHVASAHRAGRGTCAATSDEGTPPHVTCAQAAAAALAGGGPAPSAAAERLRTERLRTDGGRPSGGAARPDVRGTPCAEALGDETLGDEATGDEALGDEATGDEATGDEATGDEATGDEATGDEATGDEALGDETLRAEATGDEATGDEALGDEALGDEALGDEALGDETLGDEALGDEATGDEATGDEATRDEATRDEVPREPMLVSCTPPTSGSCGPGAPWAWAKELTPSHITHAAGLISALPSTDGAQRSPAPAQPPPCESEGEAQESHRQRSAGDALCAPADAAADALDDWPSADPLSAERFHALFFAHSYPSIAFKVPLEQLLASCLHGVRTVDEADAQAKGDGPLA</sequence>
<feature type="compositionally biased region" description="Acidic residues" evidence="1">
    <location>
        <begin position="392"/>
        <end position="443"/>
    </location>
</feature>
<proteinExistence type="predicted"/>
<dbReference type="AlphaFoldDB" id="A0A8J5XHC6"/>
<dbReference type="Gene3D" id="2.30.30.140">
    <property type="match status" value="1"/>
</dbReference>